<evidence type="ECO:0000313" key="2">
    <source>
        <dbReference type="Proteomes" id="UP001275084"/>
    </source>
</evidence>
<organism evidence="1 2">
    <name type="scientific">Lasiosphaeria hispida</name>
    <dbReference type="NCBI Taxonomy" id="260671"/>
    <lineage>
        <taxon>Eukaryota</taxon>
        <taxon>Fungi</taxon>
        <taxon>Dikarya</taxon>
        <taxon>Ascomycota</taxon>
        <taxon>Pezizomycotina</taxon>
        <taxon>Sordariomycetes</taxon>
        <taxon>Sordariomycetidae</taxon>
        <taxon>Sordariales</taxon>
        <taxon>Lasiosphaeriaceae</taxon>
        <taxon>Lasiosphaeria</taxon>
    </lineage>
</organism>
<reference evidence="1" key="2">
    <citation type="submission" date="2023-06" db="EMBL/GenBank/DDBJ databases">
        <authorList>
            <consortium name="Lawrence Berkeley National Laboratory"/>
            <person name="Haridas S."/>
            <person name="Hensen N."/>
            <person name="Bonometti L."/>
            <person name="Westerberg I."/>
            <person name="Brannstrom I.O."/>
            <person name="Guillou S."/>
            <person name="Cros-Aarteil S."/>
            <person name="Calhoun S."/>
            <person name="Kuo A."/>
            <person name="Mondo S."/>
            <person name="Pangilinan J."/>
            <person name="Riley R."/>
            <person name="Labutti K."/>
            <person name="Andreopoulos B."/>
            <person name="Lipzen A."/>
            <person name="Chen C."/>
            <person name="Yanf M."/>
            <person name="Daum C."/>
            <person name="Ng V."/>
            <person name="Clum A."/>
            <person name="Steindorff A."/>
            <person name="Ohm R."/>
            <person name="Martin F."/>
            <person name="Silar P."/>
            <person name="Natvig D."/>
            <person name="Lalanne C."/>
            <person name="Gautier V."/>
            <person name="Ament-Velasquez S.L."/>
            <person name="Kruys A."/>
            <person name="Hutchinson M.I."/>
            <person name="Powell A.J."/>
            <person name="Barry K."/>
            <person name="Miller A.N."/>
            <person name="Grigoriev I.V."/>
            <person name="Debuchy R."/>
            <person name="Gladieux P."/>
            <person name="Thoren M.H."/>
            <person name="Johannesson H."/>
        </authorList>
    </citation>
    <scope>NUCLEOTIDE SEQUENCE</scope>
    <source>
        <strain evidence="1">CBS 955.72</strain>
    </source>
</reference>
<dbReference type="EMBL" id="JAUIQD010000009">
    <property type="protein sequence ID" value="KAK3339842.1"/>
    <property type="molecule type" value="Genomic_DNA"/>
</dbReference>
<proteinExistence type="predicted"/>
<name>A0AAJ0M7S3_9PEZI</name>
<comment type="caution">
    <text evidence="1">The sequence shown here is derived from an EMBL/GenBank/DDBJ whole genome shotgun (WGS) entry which is preliminary data.</text>
</comment>
<sequence>MILINTKIDPVVDNNEAAVQLRNPPADHKLLTFKHPTFQALEGDFHDFVARAGFTVVIKHSSNKVKGVGSTWIHYGFTMAELSALDVYPGRIREPLRLQREAFTDEQKDFIPKAALGGLTPFQAMMELLDKEKISYEVLWDNTQPNKPLGLFWSVEWSATEWKLNPWV</sequence>
<keyword evidence="2" id="KW-1185">Reference proteome</keyword>
<accession>A0AAJ0M7S3</accession>
<dbReference type="AlphaFoldDB" id="A0AAJ0M7S3"/>
<gene>
    <name evidence="1" type="ORF">B0T25DRAFT_574727</name>
</gene>
<protein>
    <submittedName>
        <fullName evidence="1">Uncharacterized protein</fullName>
    </submittedName>
</protein>
<evidence type="ECO:0000313" key="1">
    <source>
        <dbReference type="EMBL" id="KAK3339842.1"/>
    </source>
</evidence>
<reference evidence="1" key="1">
    <citation type="journal article" date="2023" name="Mol. Phylogenet. Evol.">
        <title>Genome-scale phylogeny and comparative genomics of the fungal order Sordariales.</title>
        <authorList>
            <person name="Hensen N."/>
            <person name="Bonometti L."/>
            <person name="Westerberg I."/>
            <person name="Brannstrom I.O."/>
            <person name="Guillou S."/>
            <person name="Cros-Aarteil S."/>
            <person name="Calhoun S."/>
            <person name="Haridas S."/>
            <person name="Kuo A."/>
            <person name="Mondo S."/>
            <person name="Pangilinan J."/>
            <person name="Riley R."/>
            <person name="LaButti K."/>
            <person name="Andreopoulos B."/>
            <person name="Lipzen A."/>
            <person name="Chen C."/>
            <person name="Yan M."/>
            <person name="Daum C."/>
            <person name="Ng V."/>
            <person name="Clum A."/>
            <person name="Steindorff A."/>
            <person name="Ohm R.A."/>
            <person name="Martin F."/>
            <person name="Silar P."/>
            <person name="Natvig D.O."/>
            <person name="Lalanne C."/>
            <person name="Gautier V."/>
            <person name="Ament-Velasquez S.L."/>
            <person name="Kruys A."/>
            <person name="Hutchinson M.I."/>
            <person name="Powell A.J."/>
            <person name="Barry K."/>
            <person name="Miller A.N."/>
            <person name="Grigoriev I.V."/>
            <person name="Debuchy R."/>
            <person name="Gladieux P."/>
            <person name="Hiltunen Thoren M."/>
            <person name="Johannesson H."/>
        </authorList>
    </citation>
    <scope>NUCLEOTIDE SEQUENCE</scope>
    <source>
        <strain evidence="1">CBS 955.72</strain>
    </source>
</reference>
<dbReference type="Proteomes" id="UP001275084">
    <property type="component" value="Unassembled WGS sequence"/>
</dbReference>